<dbReference type="Pfam" id="PF07030">
    <property type="entry name" value="Phage_Mu_Gp36"/>
    <property type="match status" value="1"/>
</dbReference>
<evidence type="ECO:0000256" key="1">
    <source>
        <dbReference type="SAM" id="MobiDB-lite"/>
    </source>
</evidence>
<keyword evidence="3" id="KW-1185">Reference proteome</keyword>
<reference evidence="2 3" key="1">
    <citation type="submission" date="2019-09" db="EMBL/GenBank/DDBJ databases">
        <title>Chitinophaga ginsengihumi sp. nov., isolated from soil of ginseng rhizosphere.</title>
        <authorList>
            <person name="Lee J."/>
        </authorList>
    </citation>
    <scope>NUCLEOTIDE SEQUENCE [LARGE SCALE GENOMIC DNA]</scope>
    <source>
        <strain evidence="2 3">BN140078</strain>
    </source>
</reference>
<accession>A0A5B2W0G6</accession>
<protein>
    <submittedName>
        <fullName evidence="2">DUF1320 domain-containing protein</fullName>
    </submittedName>
</protein>
<name>A0A5B2W0G6_9BACT</name>
<dbReference type="InterPro" id="IPR009752">
    <property type="entry name" value="Phage_Mu_GpJ"/>
</dbReference>
<reference evidence="2 3" key="2">
    <citation type="submission" date="2019-09" db="EMBL/GenBank/DDBJ databases">
        <authorList>
            <person name="Jin C."/>
        </authorList>
    </citation>
    <scope>NUCLEOTIDE SEQUENCE [LARGE SCALE GENOMIC DNA]</scope>
    <source>
        <strain evidence="2 3">BN140078</strain>
    </source>
</reference>
<proteinExistence type="predicted"/>
<dbReference type="EMBL" id="VUOC01000001">
    <property type="protein sequence ID" value="KAA2245503.1"/>
    <property type="molecule type" value="Genomic_DNA"/>
</dbReference>
<sequence length="137" mass="15483">MPFLTNDEINTHLYGEVIDEITRGDDEKIQDAIEAAVSEAEGYLTAYDTDAIFSATGADRLPILLLYVKDITVWHFIQLSNPGVDMELRQTRYEKAIKWLERVQSGDVNPPLPLPAPPESNSNFIKAGGNRKRHNHY</sequence>
<feature type="region of interest" description="Disordered" evidence="1">
    <location>
        <begin position="108"/>
        <end position="137"/>
    </location>
</feature>
<comment type="caution">
    <text evidence="2">The sequence shown here is derived from an EMBL/GenBank/DDBJ whole genome shotgun (WGS) entry which is preliminary data.</text>
</comment>
<evidence type="ECO:0000313" key="2">
    <source>
        <dbReference type="EMBL" id="KAA2245503.1"/>
    </source>
</evidence>
<dbReference type="Proteomes" id="UP000324611">
    <property type="component" value="Unassembled WGS sequence"/>
</dbReference>
<gene>
    <name evidence="2" type="ORF">F0L74_05970</name>
</gene>
<organism evidence="2 3">
    <name type="scientific">Chitinophaga agrisoli</name>
    <dbReference type="NCBI Taxonomy" id="2607653"/>
    <lineage>
        <taxon>Bacteria</taxon>
        <taxon>Pseudomonadati</taxon>
        <taxon>Bacteroidota</taxon>
        <taxon>Chitinophagia</taxon>
        <taxon>Chitinophagales</taxon>
        <taxon>Chitinophagaceae</taxon>
        <taxon>Chitinophaga</taxon>
    </lineage>
</organism>
<dbReference type="RefSeq" id="WP_149836893.1">
    <property type="nucleotide sequence ID" value="NZ_VUOC01000001.1"/>
</dbReference>
<evidence type="ECO:0000313" key="3">
    <source>
        <dbReference type="Proteomes" id="UP000324611"/>
    </source>
</evidence>
<dbReference type="AlphaFoldDB" id="A0A5B2W0G6"/>